<dbReference type="Proteomes" id="UP000194267">
    <property type="component" value="Unassembled WGS sequence"/>
</dbReference>
<evidence type="ECO:0000313" key="2">
    <source>
        <dbReference type="EMBL" id="OTA41234.1"/>
    </source>
</evidence>
<reference evidence="3" key="1">
    <citation type="submission" date="2016-04" db="EMBL/GenBank/DDBJ databases">
        <authorList>
            <person name="Antunes L.P."/>
            <person name="Martins L.F."/>
            <person name="Pereira R.V."/>
            <person name="Thomas A.M."/>
            <person name="Barbosa D."/>
            <person name="Nascimento L."/>
            <person name="Silva G.M."/>
            <person name="Condomitti G.W."/>
            <person name="Digiampietri L.A."/>
            <person name="Lombardi K.C."/>
            <person name="Ramos P.L."/>
            <person name="Quaggio R.B."/>
            <person name="Oliveira J.C."/>
            <person name="Pascon R.C."/>
            <person name="Cruz J.B."/>
            <person name="Silva A.M."/>
            <person name="Setubal J.C."/>
        </authorList>
    </citation>
    <scope>NUCLEOTIDE SEQUENCE [LARGE SCALE GENOMIC DNA]</scope>
</reference>
<accession>A0A1Y2T687</accession>
<dbReference type="EMBL" id="LWLV01000651">
    <property type="protein sequence ID" value="OTA41234.1"/>
    <property type="molecule type" value="Genomic_DNA"/>
</dbReference>
<comment type="caution">
    <text evidence="2">The sequence shown here is derived from an EMBL/GenBank/DDBJ whole genome shotgun (WGS) entry which is preliminary data.</text>
</comment>
<reference evidence="2" key="2">
    <citation type="submission" date="2016-04" db="EMBL/GenBank/DDBJ databases">
        <authorList>
            <person name="Evans L.H."/>
            <person name="Alamgir A."/>
            <person name="Owens N."/>
            <person name="Weber N.D."/>
            <person name="Virtaneva K."/>
            <person name="Barbian K."/>
            <person name="Babar A."/>
            <person name="Rosenke K."/>
        </authorList>
    </citation>
    <scope>NUCLEOTIDE SEQUENCE [LARGE SCALE GENOMIC DNA]</scope>
    <source>
        <strain evidence="2">G2</strain>
    </source>
</reference>
<gene>
    <name evidence="2" type="ORF">A6D92_08615</name>
    <name evidence="1" type="ORF">CWE10_03970</name>
</gene>
<organism evidence="2 3">
    <name type="scientific">Symbiobacterium thermophilum</name>
    <dbReference type="NCBI Taxonomy" id="2734"/>
    <lineage>
        <taxon>Bacteria</taxon>
        <taxon>Bacillati</taxon>
        <taxon>Bacillota</taxon>
        <taxon>Clostridia</taxon>
        <taxon>Eubacteriales</taxon>
        <taxon>Symbiobacteriaceae</taxon>
        <taxon>Symbiobacterium</taxon>
    </lineage>
</organism>
<dbReference type="EMBL" id="PIUK01000022">
    <property type="protein sequence ID" value="MBY6275365.1"/>
    <property type="molecule type" value="Genomic_DNA"/>
</dbReference>
<proteinExistence type="predicted"/>
<dbReference type="AlphaFoldDB" id="A0A1Y2T687"/>
<reference evidence="1" key="3">
    <citation type="submission" date="2017-11" db="EMBL/GenBank/DDBJ databases">
        <title>Three new genomes from thermophilic consortium.</title>
        <authorList>
            <person name="Quaggio R."/>
            <person name="Amgarten D."/>
            <person name="Setubal J.C."/>
        </authorList>
    </citation>
    <scope>NUCLEOTIDE SEQUENCE</scope>
    <source>
        <strain evidence="1">ZCTH01-B2</strain>
    </source>
</reference>
<sequence>MSGRMVSRARERSDVPMSLAVWLRYQVESIPHVAARDGQFSARCAAASLRVKLGGALRANLIDPATAAELNAMLDQVGRIEEPA</sequence>
<name>A0A1Y2T687_SYMTR</name>
<evidence type="ECO:0000313" key="3">
    <source>
        <dbReference type="Proteomes" id="UP000194267"/>
    </source>
</evidence>
<evidence type="ECO:0000313" key="1">
    <source>
        <dbReference type="EMBL" id="MBY6275365.1"/>
    </source>
</evidence>
<protein>
    <submittedName>
        <fullName evidence="2">Uncharacterized protein</fullName>
    </submittedName>
</protein>
<dbReference type="Proteomes" id="UP000732377">
    <property type="component" value="Unassembled WGS sequence"/>
</dbReference>